<evidence type="ECO:0000256" key="1">
    <source>
        <dbReference type="SAM" id="SignalP"/>
    </source>
</evidence>
<reference evidence="3" key="1">
    <citation type="submission" date="2017-10" db="EMBL/GenBank/DDBJ databases">
        <title>Rapid genome shrinkage in a self-fertile nematode reveals novel sperm competition proteins.</title>
        <authorList>
            <person name="Yin D."/>
            <person name="Schwarz E.M."/>
            <person name="Thomas C.G."/>
            <person name="Felde R.L."/>
            <person name="Korf I.F."/>
            <person name="Cutter A.D."/>
            <person name="Schartner C.M."/>
            <person name="Ralston E.J."/>
            <person name="Meyer B.J."/>
            <person name="Haag E.S."/>
        </authorList>
    </citation>
    <scope>NUCLEOTIDE SEQUENCE [LARGE SCALE GENOMIC DNA]</scope>
    <source>
        <strain evidence="3">JU1422</strain>
    </source>
</reference>
<dbReference type="Proteomes" id="UP000230233">
    <property type="component" value="Chromosome V"/>
</dbReference>
<name>A0A2G5T966_9PELO</name>
<evidence type="ECO:0000313" key="3">
    <source>
        <dbReference type="Proteomes" id="UP000230233"/>
    </source>
</evidence>
<feature type="signal peptide" evidence="1">
    <location>
        <begin position="1"/>
        <end position="21"/>
    </location>
</feature>
<dbReference type="OrthoDB" id="10321533at2759"/>
<keyword evidence="1" id="KW-0732">Signal</keyword>
<organism evidence="2 3">
    <name type="scientific">Caenorhabditis nigoni</name>
    <dbReference type="NCBI Taxonomy" id="1611254"/>
    <lineage>
        <taxon>Eukaryota</taxon>
        <taxon>Metazoa</taxon>
        <taxon>Ecdysozoa</taxon>
        <taxon>Nematoda</taxon>
        <taxon>Chromadorea</taxon>
        <taxon>Rhabditida</taxon>
        <taxon>Rhabditina</taxon>
        <taxon>Rhabditomorpha</taxon>
        <taxon>Rhabditoidea</taxon>
        <taxon>Rhabditidae</taxon>
        <taxon>Peloderinae</taxon>
        <taxon>Caenorhabditis</taxon>
    </lineage>
</organism>
<protein>
    <recommendedName>
        <fullName evidence="4">C-type lectin domain-containing protein</fullName>
    </recommendedName>
</protein>
<evidence type="ECO:0008006" key="4">
    <source>
        <dbReference type="Google" id="ProtNLM"/>
    </source>
</evidence>
<dbReference type="AlphaFoldDB" id="A0A2G5T966"/>
<dbReference type="SUPFAM" id="SSF56436">
    <property type="entry name" value="C-type lectin-like"/>
    <property type="match status" value="1"/>
</dbReference>
<proteinExistence type="predicted"/>
<gene>
    <name evidence="2" type="primary">Cnig_chr_V.g17452</name>
    <name evidence="2" type="ORF">B9Z55_017452</name>
</gene>
<accession>A0A2G5T966</accession>
<dbReference type="InterPro" id="IPR016187">
    <property type="entry name" value="CTDL_fold"/>
</dbReference>
<evidence type="ECO:0000313" key="2">
    <source>
        <dbReference type="EMBL" id="PIC23924.1"/>
    </source>
</evidence>
<comment type="caution">
    <text evidence="2">The sequence shown here is derived from an EMBL/GenBank/DDBJ whole genome shotgun (WGS) entry which is preliminary data.</text>
</comment>
<keyword evidence="3" id="KW-1185">Reference proteome</keyword>
<feature type="chain" id="PRO_5013814989" description="C-type lectin domain-containing protein" evidence="1">
    <location>
        <begin position="22"/>
        <end position="118"/>
    </location>
</feature>
<dbReference type="EMBL" id="PDUG01000005">
    <property type="protein sequence ID" value="PIC23924.1"/>
    <property type="molecule type" value="Genomic_DNA"/>
</dbReference>
<sequence length="118" mass="13067">MKIYSLLVVVLLVHQTQPIDGVCQFTPFQRSSYTLISTNADWDASNAACIACGAQMMKTPYGDNMTLVERIIGANTVFGDTAWVNIRNGDYCYFYMFKSGGKYAADCSTTAKYVLCVK</sequence>